<feature type="domain" description="Mur ligase central" evidence="4">
    <location>
        <begin position="125"/>
        <end position="333"/>
    </location>
</feature>
<dbReference type="EMBL" id="AP026800">
    <property type="protein sequence ID" value="BDR54848.1"/>
    <property type="molecule type" value="Genomic_DNA"/>
</dbReference>
<dbReference type="Gene3D" id="3.40.1190.10">
    <property type="entry name" value="Mur-like, catalytic domain"/>
    <property type="match status" value="1"/>
</dbReference>
<dbReference type="InterPro" id="IPR013221">
    <property type="entry name" value="Mur_ligase_cen"/>
</dbReference>
<dbReference type="InterPro" id="IPR004101">
    <property type="entry name" value="Mur_ligase_C"/>
</dbReference>
<dbReference type="Gene3D" id="3.90.190.20">
    <property type="entry name" value="Mur ligase, C-terminal domain"/>
    <property type="match status" value="1"/>
</dbReference>
<gene>
    <name evidence="5" type="primary">mur</name>
    <name evidence="5" type="ORF">KIMH_09590</name>
</gene>
<dbReference type="PANTHER" id="PTHR23135">
    <property type="entry name" value="MUR LIGASE FAMILY MEMBER"/>
    <property type="match status" value="1"/>
</dbReference>
<feature type="domain" description="Mur ligase C-terminal" evidence="3">
    <location>
        <begin position="356"/>
        <end position="491"/>
    </location>
</feature>
<organism evidence="5 6">
    <name type="scientific">Bombiscardovia apis</name>
    <dbReference type="NCBI Taxonomy" id="2932182"/>
    <lineage>
        <taxon>Bacteria</taxon>
        <taxon>Bacillati</taxon>
        <taxon>Actinomycetota</taxon>
        <taxon>Actinomycetes</taxon>
        <taxon>Bifidobacteriales</taxon>
        <taxon>Bifidobacteriaceae</taxon>
        <taxon>Bombiscardovia</taxon>
    </lineage>
</organism>
<evidence type="ECO:0000313" key="5">
    <source>
        <dbReference type="EMBL" id="BDR54848.1"/>
    </source>
</evidence>
<dbReference type="NCBIfam" id="NF001129">
    <property type="entry name" value="PRK00139.2-3"/>
    <property type="match status" value="1"/>
</dbReference>
<dbReference type="Proteomes" id="UP001321748">
    <property type="component" value="Chromosome"/>
</dbReference>
<dbReference type="SUPFAM" id="SSF63418">
    <property type="entry name" value="MurE/MurF N-terminal domain"/>
    <property type="match status" value="1"/>
</dbReference>
<reference evidence="5 6" key="1">
    <citation type="journal article" date="2023" name="Microbiol. Spectr.">
        <title>Symbiosis of Carpenter Bees with Uncharacterized Lactic Acid Bacteria Showing NAD Auxotrophy.</title>
        <authorList>
            <person name="Kawasaki S."/>
            <person name="Ozawa K."/>
            <person name="Mori T."/>
            <person name="Yamamoto A."/>
            <person name="Ito M."/>
            <person name="Ohkuma M."/>
            <person name="Sakamoto M."/>
            <person name="Matsutani M."/>
        </authorList>
    </citation>
    <scope>NUCLEOTIDE SEQUENCE [LARGE SCALE GENOMIC DNA]</scope>
    <source>
        <strain evidence="5 6">KimH</strain>
    </source>
</reference>
<evidence type="ECO:0000256" key="1">
    <source>
        <dbReference type="ARBA" id="ARBA00022618"/>
    </source>
</evidence>
<keyword evidence="2" id="KW-0131">Cell cycle</keyword>
<dbReference type="InterPro" id="IPR035911">
    <property type="entry name" value="MurE/MurF_N"/>
</dbReference>
<dbReference type="SUPFAM" id="SSF53623">
    <property type="entry name" value="MurD-like peptide ligases, catalytic domain"/>
    <property type="match status" value="1"/>
</dbReference>
<dbReference type="Pfam" id="PF08245">
    <property type="entry name" value="Mur_ligase_M"/>
    <property type="match status" value="1"/>
</dbReference>
<dbReference type="RefSeq" id="WP_317642354.1">
    <property type="nucleotide sequence ID" value="NZ_AP026800.1"/>
</dbReference>
<proteinExistence type="predicted"/>
<evidence type="ECO:0000313" key="6">
    <source>
        <dbReference type="Proteomes" id="UP001321748"/>
    </source>
</evidence>
<accession>A0ABN6SGT7</accession>
<dbReference type="PANTHER" id="PTHR23135:SF4">
    <property type="entry name" value="UDP-N-ACETYLMURAMOYL-L-ALANYL-D-GLUTAMATE--2,6-DIAMINOPIMELATE LIGASE MURE HOMOLOG, CHLOROPLASTIC"/>
    <property type="match status" value="1"/>
</dbReference>
<protein>
    <submittedName>
        <fullName evidence="5">UDP-N-acetylmuramyl-tripeptide synthetase</fullName>
    </submittedName>
</protein>
<name>A0ABN6SGT7_9BIFI</name>
<dbReference type="InterPro" id="IPR036615">
    <property type="entry name" value="Mur_ligase_C_dom_sf"/>
</dbReference>
<keyword evidence="1" id="KW-0132">Cell division</keyword>
<sequence>MTVSLRTALNILRDHQLLREVITPQGWAIDASSLSPELLDASYSAITYDSRQVQAGGLLFCKGRFETRFLESIDQTGLGAYVAEQDFSDYTQATGIIVNNVRQAMSLISAEFYGRPQDELKIAGITGTKGKTTSAYYTQAIVNAASGGKAALLSSVDNCLDGKTYVESELTTPESLDLFRMMRQAIDNGMQYLVMEVSSQAYKVDRVYGLTFDVGAFLNVSPDHISPVEHPTFEDYLYCKRQITYNSRQLILGEDQAYAALVKQDAQLAGIPVHTFAVRDAVSTEADWVALPQQNNPDSNSYELIHEGREVGAVDLAMDGRFNGANAAAAFAIISSLGLTVDEQALAALAKIHIDGRMERFEGEGMVAYVDYAHNFASTAAILDFVKQTYGERKPYITLVTGSAGGKALDRRREIVEAAQTRANRIILTEEDTESADDPTADICQEMLGYVSNPAVDASIILDRSEAIEQAFDAAQAHPERFDVIAVIGKGNERWIKRDGKHVAYDGDDQVIARLIAQTKGKEEA</sequence>
<evidence type="ECO:0000256" key="2">
    <source>
        <dbReference type="ARBA" id="ARBA00023306"/>
    </source>
</evidence>
<dbReference type="Gene3D" id="3.40.1390.10">
    <property type="entry name" value="MurE/MurF, N-terminal domain"/>
    <property type="match status" value="1"/>
</dbReference>
<dbReference type="Pfam" id="PF02875">
    <property type="entry name" value="Mur_ligase_C"/>
    <property type="match status" value="1"/>
</dbReference>
<keyword evidence="6" id="KW-1185">Reference proteome</keyword>
<evidence type="ECO:0000259" key="4">
    <source>
        <dbReference type="Pfam" id="PF08245"/>
    </source>
</evidence>
<dbReference type="InterPro" id="IPR036565">
    <property type="entry name" value="Mur-like_cat_sf"/>
</dbReference>
<dbReference type="SUPFAM" id="SSF53244">
    <property type="entry name" value="MurD-like peptide ligases, peptide-binding domain"/>
    <property type="match status" value="1"/>
</dbReference>
<evidence type="ECO:0000259" key="3">
    <source>
        <dbReference type="Pfam" id="PF02875"/>
    </source>
</evidence>